<evidence type="ECO:0000313" key="1">
    <source>
        <dbReference type="EMBL" id="MDA0160683.1"/>
    </source>
</evidence>
<accession>A0A9X3MT06</accession>
<protein>
    <recommendedName>
        <fullName evidence="3">DUF3995 domain-containing protein</fullName>
    </recommendedName>
</protein>
<dbReference type="Proteomes" id="UP001149140">
    <property type="component" value="Unassembled WGS sequence"/>
</dbReference>
<evidence type="ECO:0008006" key="3">
    <source>
        <dbReference type="Google" id="ProtNLM"/>
    </source>
</evidence>
<dbReference type="RefSeq" id="WP_270039654.1">
    <property type="nucleotide sequence ID" value="NZ_JAPDOD010000006.1"/>
</dbReference>
<organism evidence="1 2">
    <name type="scientific">Solirubrobacter ginsenosidimutans</name>
    <dbReference type="NCBI Taxonomy" id="490573"/>
    <lineage>
        <taxon>Bacteria</taxon>
        <taxon>Bacillati</taxon>
        <taxon>Actinomycetota</taxon>
        <taxon>Thermoleophilia</taxon>
        <taxon>Solirubrobacterales</taxon>
        <taxon>Solirubrobacteraceae</taxon>
        <taxon>Solirubrobacter</taxon>
    </lineage>
</organism>
<sequence>MIDAGRATVFGLSAMHALWATGSPFPFADQQQLANAVQGTDTVPNTAWCLAVSAGLALGAARAPRITAAAFAARGVIGLARPQLLPAGDKPPFATFNARLYSPGCLLIAAALARATRAS</sequence>
<dbReference type="EMBL" id="JAPDOD010000006">
    <property type="protein sequence ID" value="MDA0160683.1"/>
    <property type="molecule type" value="Genomic_DNA"/>
</dbReference>
<keyword evidence="2" id="KW-1185">Reference proteome</keyword>
<reference evidence="1" key="1">
    <citation type="submission" date="2022-10" db="EMBL/GenBank/DDBJ databases">
        <title>The WGS of Solirubrobacter ginsenosidimutans DSM 21036.</title>
        <authorList>
            <person name="Jiang Z."/>
        </authorList>
    </citation>
    <scope>NUCLEOTIDE SEQUENCE</scope>
    <source>
        <strain evidence="1">DSM 21036</strain>
    </source>
</reference>
<name>A0A9X3MT06_9ACTN</name>
<evidence type="ECO:0000313" key="2">
    <source>
        <dbReference type="Proteomes" id="UP001149140"/>
    </source>
</evidence>
<comment type="caution">
    <text evidence="1">The sequence shown here is derived from an EMBL/GenBank/DDBJ whole genome shotgun (WGS) entry which is preliminary data.</text>
</comment>
<proteinExistence type="predicted"/>
<gene>
    <name evidence="1" type="ORF">OM076_10440</name>
</gene>
<dbReference type="AlphaFoldDB" id="A0A9X3MT06"/>